<feature type="domain" description="Polyphosphate kinase middle" evidence="8">
    <location>
        <begin position="160"/>
        <end position="340"/>
    </location>
</feature>
<dbReference type="KEGG" id="cbw:RR42_s2235"/>
<dbReference type="RefSeq" id="WP_082055169.1">
    <property type="nucleotide sequence ID" value="NZ_CP010537.1"/>
</dbReference>
<comment type="caution">
    <text evidence="6">Lacks conserved residue(s) required for the propagation of feature annotation.</text>
</comment>
<keyword evidence="5 6" id="KW-0067">ATP-binding</keyword>
<keyword evidence="4 6" id="KW-0418">Kinase</keyword>
<dbReference type="PANTHER" id="PTHR30218:SF0">
    <property type="entry name" value="POLYPHOSPHATE KINASE"/>
    <property type="match status" value="1"/>
</dbReference>
<feature type="domain" description="Polyphosphate kinase C-terminal" evidence="11">
    <location>
        <begin position="370"/>
        <end position="533"/>
    </location>
</feature>
<dbReference type="GO" id="GO:0009358">
    <property type="term" value="C:polyphosphate kinase complex"/>
    <property type="evidence" value="ECO:0007669"/>
    <property type="project" value="InterPro"/>
</dbReference>
<dbReference type="Gene3D" id="1.20.58.310">
    <property type="entry name" value="Polyphosphate kinase N-terminal domain"/>
    <property type="match status" value="1"/>
</dbReference>
<feature type="binding site" evidence="6">
    <location>
        <position position="444"/>
    </location>
    <ligand>
        <name>Mg(2+)</name>
        <dbReference type="ChEBI" id="CHEBI:18420"/>
    </ligand>
</feature>
<evidence type="ECO:0000256" key="2">
    <source>
        <dbReference type="ARBA" id="ARBA00022679"/>
    </source>
</evidence>
<feature type="binding site" evidence="6">
    <location>
        <position position="414"/>
    </location>
    <ligand>
        <name>Mg(2+)</name>
        <dbReference type="ChEBI" id="CHEBI:18420"/>
    </ligand>
</feature>
<evidence type="ECO:0000313" key="13">
    <source>
        <dbReference type="Proteomes" id="UP000031843"/>
    </source>
</evidence>
<reference evidence="12 13" key="1">
    <citation type="journal article" date="2015" name="Genome Announc.">
        <title>Complete Genome Sequence of Cupriavidus basilensis 4G11, Isolated from the Oak Ridge Field Research Center Site.</title>
        <authorList>
            <person name="Ray J."/>
            <person name="Waters R.J."/>
            <person name="Skerker J.M."/>
            <person name="Kuehl J.V."/>
            <person name="Price M.N."/>
            <person name="Huang J."/>
            <person name="Chakraborty R."/>
            <person name="Arkin A.P."/>
            <person name="Deutschbauer A."/>
        </authorList>
    </citation>
    <scope>NUCLEOTIDE SEQUENCE [LARGE SCALE GENOMIC DNA]</scope>
    <source>
        <strain evidence="12">4G11</strain>
    </source>
</reference>
<feature type="binding site" evidence="6">
    <location>
        <position position="83"/>
    </location>
    <ligand>
        <name>ATP</name>
        <dbReference type="ChEBI" id="CHEBI:30616"/>
    </ligand>
</feature>
<gene>
    <name evidence="6" type="primary">ppk</name>
    <name evidence="12" type="ORF">RR42_s2235</name>
</gene>
<evidence type="ECO:0000256" key="1">
    <source>
        <dbReference type="ARBA" id="ARBA00022553"/>
    </source>
</evidence>
<dbReference type="SUPFAM" id="SSF143724">
    <property type="entry name" value="PHP14-like"/>
    <property type="match status" value="1"/>
</dbReference>
<dbReference type="OrthoDB" id="9761456at2"/>
<dbReference type="NCBIfam" id="NF003918">
    <property type="entry name" value="PRK05443.1-2"/>
    <property type="match status" value="1"/>
</dbReference>
<dbReference type="GO" id="GO:0046872">
    <property type="term" value="F:metal ion binding"/>
    <property type="evidence" value="ECO:0007669"/>
    <property type="project" value="UniProtKB-KW"/>
</dbReference>
<feature type="active site" description="Phosphohistidine intermediate" evidence="6">
    <location>
        <position position="474"/>
    </location>
</feature>
<dbReference type="InterPro" id="IPR025198">
    <property type="entry name" value="PPK_N_dom"/>
</dbReference>
<dbReference type="HAMAP" id="MF_00347">
    <property type="entry name" value="Polyphosphate_kinase"/>
    <property type="match status" value="1"/>
</dbReference>
<comment type="function">
    <text evidence="6 7">Catalyzes the reversible transfer of the terminal phosphate of ATP to form a long-chain polyphosphate (polyP).</text>
</comment>
<evidence type="ECO:0000256" key="5">
    <source>
        <dbReference type="ARBA" id="ARBA00022840"/>
    </source>
</evidence>
<name>A0A0C4YDR7_9BURK</name>
<dbReference type="PANTHER" id="PTHR30218">
    <property type="entry name" value="POLYPHOSPHATE KINASE"/>
    <property type="match status" value="1"/>
</dbReference>
<evidence type="ECO:0000256" key="4">
    <source>
        <dbReference type="ARBA" id="ARBA00022777"/>
    </source>
</evidence>
<dbReference type="NCBIfam" id="TIGR03705">
    <property type="entry name" value="poly_P_kin"/>
    <property type="match status" value="1"/>
</dbReference>
<dbReference type="NCBIfam" id="NF003917">
    <property type="entry name" value="PRK05443.1-1"/>
    <property type="match status" value="1"/>
</dbReference>
<dbReference type="Pfam" id="PF13090">
    <property type="entry name" value="PP_kinase_C"/>
    <property type="match status" value="1"/>
</dbReference>
<comment type="cofactor">
    <cofactor evidence="6">
        <name>Mg(2+)</name>
        <dbReference type="ChEBI" id="CHEBI:18420"/>
    </cofactor>
</comment>
<dbReference type="STRING" id="68895.RR42_s2235"/>
<feature type="binding site" evidence="6">
    <location>
        <position position="603"/>
    </location>
    <ligand>
        <name>ATP</name>
        <dbReference type="ChEBI" id="CHEBI:30616"/>
    </ligand>
</feature>
<comment type="catalytic activity">
    <reaction evidence="6 7">
        <text>[phosphate](n) + ATP = [phosphate](n+1) + ADP</text>
        <dbReference type="Rhea" id="RHEA:19573"/>
        <dbReference type="Rhea" id="RHEA-COMP:9859"/>
        <dbReference type="Rhea" id="RHEA-COMP:14280"/>
        <dbReference type="ChEBI" id="CHEBI:16838"/>
        <dbReference type="ChEBI" id="CHEBI:30616"/>
        <dbReference type="ChEBI" id="CHEBI:456216"/>
        <dbReference type="EC" id="2.7.4.1"/>
    </reaction>
</comment>
<dbReference type="Gene3D" id="3.30.870.10">
    <property type="entry name" value="Endonuclease Chain A"/>
    <property type="match status" value="2"/>
</dbReference>
<dbReference type="CDD" id="cd09168">
    <property type="entry name" value="PLDc_PaPPK1_C2_like"/>
    <property type="match status" value="1"/>
</dbReference>
<keyword evidence="13" id="KW-1185">Reference proteome</keyword>
<dbReference type="Pfam" id="PF02503">
    <property type="entry name" value="PP_kinase"/>
    <property type="match status" value="1"/>
</dbReference>
<dbReference type="InterPro" id="IPR003414">
    <property type="entry name" value="PP_kinase"/>
</dbReference>
<comment type="similarity">
    <text evidence="6 7">Belongs to the polyphosphate kinase 1 (PPK1) family.</text>
</comment>
<keyword evidence="1 6" id="KW-0597">Phosphoprotein</keyword>
<evidence type="ECO:0000259" key="11">
    <source>
        <dbReference type="Pfam" id="PF17941"/>
    </source>
</evidence>
<comment type="PTM">
    <text evidence="6 7">An intermediate of this reaction is the autophosphorylated ppk in which a phosphate is covalently linked to a histidine residue through a N-P bond.</text>
</comment>
<keyword evidence="6" id="KW-0460">Magnesium</keyword>
<dbReference type="InterPro" id="IPR036832">
    <property type="entry name" value="PPK_N_dom_sf"/>
</dbReference>
<dbReference type="CDD" id="cd09165">
    <property type="entry name" value="PLDc_PaPPK1_C1_like"/>
    <property type="match status" value="1"/>
</dbReference>
<dbReference type="SUPFAM" id="SSF140356">
    <property type="entry name" value="PPK N-terminal domain-like"/>
    <property type="match status" value="1"/>
</dbReference>
<proteinExistence type="inferred from homology"/>
<evidence type="ECO:0000259" key="10">
    <source>
        <dbReference type="Pfam" id="PF13090"/>
    </source>
</evidence>
<dbReference type="GO" id="GO:0006799">
    <property type="term" value="P:polyphosphate biosynthetic process"/>
    <property type="evidence" value="ECO:0007669"/>
    <property type="project" value="UniProtKB-UniRule"/>
</dbReference>
<dbReference type="GO" id="GO:0005524">
    <property type="term" value="F:ATP binding"/>
    <property type="evidence" value="ECO:0007669"/>
    <property type="project" value="UniProtKB-KW"/>
</dbReference>
<evidence type="ECO:0000259" key="8">
    <source>
        <dbReference type="Pfam" id="PF02503"/>
    </source>
</evidence>
<evidence type="ECO:0000256" key="3">
    <source>
        <dbReference type="ARBA" id="ARBA00022741"/>
    </source>
</evidence>
<evidence type="ECO:0000313" key="12">
    <source>
        <dbReference type="EMBL" id="AJG23817.1"/>
    </source>
</evidence>
<protein>
    <recommendedName>
        <fullName evidence="6 7">Polyphosphate kinase</fullName>
        <ecNumber evidence="6 7">2.7.4.1</ecNumber>
    </recommendedName>
    <alternativeName>
        <fullName evidence="6">ATP-polyphosphate phosphotransferase</fullName>
    </alternativeName>
    <alternativeName>
        <fullName evidence="6">Polyphosphoric acid kinase</fullName>
    </alternativeName>
</protein>
<evidence type="ECO:0000259" key="9">
    <source>
        <dbReference type="Pfam" id="PF13089"/>
    </source>
</evidence>
<keyword evidence="3 6" id="KW-0547">Nucleotide-binding</keyword>
<dbReference type="Pfam" id="PF17941">
    <property type="entry name" value="PP_kinase_C_1"/>
    <property type="match status" value="1"/>
</dbReference>
<dbReference type="AlphaFoldDB" id="A0A0C4YDR7"/>
<feature type="domain" description="Polyphosphate kinase N-terminal" evidence="9">
    <location>
        <begin position="45"/>
        <end position="151"/>
    </location>
</feature>
<dbReference type="SUPFAM" id="SSF56024">
    <property type="entry name" value="Phospholipase D/nuclease"/>
    <property type="match status" value="2"/>
</dbReference>
<dbReference type="Pfam" id="PF13089">
    <property type="entry name" value="PP_kinase_N"/>
    <property type="match status" value="1"/>
</dbReference>
<keyword evidence="6" id="KW-0479">Metal-binding</keyword>
<dbReference type="InterPro" id="IPR036830">
    <property type="entry name" value="PP_kinase_middle_dom_sf"/>
</dbReference>
<evidence type="ECO:0000256" key="7">
    <source>
        <dbReference type="RuleBase" id="RU003800"/>
    </source>
</evidence>
<accession>A0A0C4YDR7</accession>
<keyword evidence="2 6" id="KW-0808">Transferase</keyword>
<dbReference type="NCBIfam" id="NF003921">
    <property type="entry name" value="PRK05443.2-2"/>
    <property type="match status" value="1"/>
</dbReference>
<feature type="domain" description="Polyphosphate kinase C-terminal" evidence="10">
    <location>
        <begin position="545"/>
        <end position="712"/>
    </location>
</feature>
<dbReference type="Gene3D" id="3.30.1840.10">
    <property type="entry name" value="Polyphosphate kinase middle domain"/>
    <property type="match status" value="1"/>
</dbReference>
<dbReference type="InterPro" id="IPR024953">
    <property type="entry name" value="PP_kinase_middle"/>
</dbReference>
<organism evidence="12 13">
    <name type="scientific">Cupriavidus basilensis</name>
    <dbReference type="NCBI Taxonomy" id="68895"/>
    <lineage>
        <taxon>Bacteria</taxon>
        <taxon>Pseudomonadati</taxon>
        <taxon>Pseudomonadota</taxon>
        <taxon>Betaproteobacteria</taxon>
        <taxon>Burkholderiales</taxon>
        <taxon>Burkholderiaceae</taxon>
        <taxon>Cupriavidus</taxon>
    </lineage>
</organism>
<dbReference type="InterPro" id="IPR041108">
    <property type="entry name" value="PP_kinase_C_1"/>
</dbReference>
<dbReference type="PIRSF" id="PIRSF015589">
    <property type="entry name" value="PP_kinase"/>
    <property type="match status" value="1"/>
</dbReference>
<dbReference type="Proteomes" id="UP000031843">
    <property type="component" value="Chromosome secondary"/>
</dbReference>
<evidence type="ECO:0000256" key="6">
    <source>
        <dbReference type="HAMAP-Rule" id="MF_00347"/>
    </source>
</evidence>
<dbReference type="EMBL" id="CP010537">
    <property type="protein sequence ID" value="AJG23817.1"/>
    <property type="molecule type" value="Genomic_DNA"/>
</dbReference>
<feature type="binding site" evidence="6">
    <location>
        <position position="631"/>
    </location>
    <ligand>
        <name>ATP</name>
        <dbReference type="ChEBI" id="CHEBI:30616"/>
    </ligand>
</feature>
<dbReference type="InterPro" id="IPR025200">
    <property type="entry name" value="PPK_C_dom2"/>
</dbReference>
<dbReference type="EC" id="2.7.4.1" evidence="6 7"/>
<sequence length="720" mass="81259">MEEGSAAPLEIAPSLPLVPSDVHGAPSDFLASASTSLGANARQLFLNREASQLEFHRRVLAQAENHDIPLLERLRFLCIFSSNLDEFFEIRVAGLKEKIKLQAPATTGPDGLDVRQIYALVSARTHKLVAEQYRLFNEVLVPDLDREGIRFLRRPHWTQEQGEWIRSYFFRELMPVLTPIGLDPAHPFPRVLNKSLNFAVELEGKDAFGREANAAIVQAPRALPRVILLPKEISGCEHGFVFLSSILHAHVCELFPGMRVRGCYQFRVTRNSELFVDEEEIKNLRDALQGELPQRHFGDAVRLEVADNCSEEMTRFLQDQFGLEDAEVFSVNGPVNLVRLLPVPDSVDRDDLKYPPCRPGLPKALQDQPDMFRAIRDGDILLHHPYQSFSPVVDFIRQAAEDPEVMAIKQTVYRAGNDSALLEALIGAARRGKEVSVVVELLARFDEQANINWAAQLEEAGAHVVYGVVGYKAHAKMAMVVRREGKKLRRYAHIGTGNYHSQTARSFTDFGLFTCKEAIVDDVANVFSQLTGLGHPGTLAHFWQSPFTMHTALLEAIRREGKHAKAGRKGLIIAKMNALLEPKLIQALYQASCDGARIELIVRGACALRPGIPGLSENIRVRSVLGQFLEHARIFYFYNDKAEDVRLSSADWMDRDFFRRIEVCFPVLDKTLKDRVIEEGLKVYLKDNRDTWEMDAEGNYRRKRGRKPVSAQDILREKLA</sequence>
<dbReference type="GO" id="GO:0008976">
    <property type="term" value="F:polyphosphate kinase activity"/>
    <property type="evidence" value="ECO:0007669"/>
    <property type="project" value="UniProtKB-UniRule"/>
</dbReference>